<dbReference type="SUPFAM" id="SSF55347">
    <property type="entry name" value="Glyceraldehyde-3-phosphate dehydrogenase-like, C-terminal domain"/>
    <property type="match status" value="1"/>
</dbReference>
<dbReference type="GO" id="GO:0005829">
    <property type="term" value="C:cytosol"/>
    <property type="evidence" value="ECO:0007669"/>
    <property type="project" value="TreeGrafter"/>
</dbReference>
<proteinExistence type="inferred from homology"/>
<evidence type="ECO:0000256" key="4">
    <source>
        <dbReference type="ARBA" id="ARBA00022857"/>
    </source>
</evidence>
<dbReference type="EC" id="1.17.1.8" evidence="10 13"/>
<dbReference type="InterPro" id="IPR022663">
    <property type="entry name" value="DapB_C"/>
</dbReference>
<dbReference type="PANTHER" id="PTHR20836">
    <property type="entry name" value="DIHYDRODIPICOLINATE REDUCTASE"/>
    <property type="match status" value="1"/>
</dbReference>
<evidence type="ECO:0000256" key="5">
    <source>
        <dbReference type="ARBA" id="ARBA00022915"/>
    </source>
</evidence>
<keyword evidence="4 13" id="KW-0521">NADP</keyword>
<dbReference type="FunFam" id="3.30.360.10:FF:000004">
    <property type="entry name" value="4-hydroxy-tetrahydrodipicolinate reductase"/>
    <property type="match status" value="1"/>
</dbReference>
<accession>A0A1S7LQU6</accession>
<dbReference type="NCBIfam" id="TIGR00036">
    <property type="entry name" value="dapB"/>
    <property type="match status" value="1"/>
</dbReference>
<dbReference type="PANTHER" id="PTHR20836:SF0">
    <property type="entry name" value="4-HYDROXY-TETRAHYDRODIPICOLINATE REDUCTASE 1, CHLOROPLASTIC-RELATED"/>
    <property type="match status" value="1"/>
</dbReference>
<comment type="catalytic activity">
    <reaction evidence="12 13">
        <text>(S)-2,3,4,5-tetrahydrodipicolinate + NAD(+) + H2O = (2S,4S)-4-hydroxy-2,3,4,5-tetrahydrodipicolinate + NADH + H(+)</text>
        <dbReference type="Rhea" id="RHEA:35323"/>
        <dbReference type="ChEBI" id="CHEBI:15377"/>
        <dbReference type="ChEBI" id="CHEBI:15378"/>
        <dbReference type="ChEBI" id="CHEBI:16845"/>
        <dbReference type="ChEBI" id="CHEBI:57540"/>
        <dbReference type="ChEBI" id="CHEBI:57945"/>
        <dbReference type="ChEBI" id="CHEBI:67139"/>
        <dbReference type="EC" id="1.17.1.8"/>
    </reaction>
</comment>
<dbReference type="GO" id="GO:0008839">
    <property type="term" value="F:4-hydroxy-tetrahydrodipicolinate reductase"/>
    <property type="evidence" value="ECO:0007669"/>
    <property type="project" value="UniProtKB-UniRule"/>
</dbReference>
<protein>
    <recommendedName>
        <fullName evidence="10 13">4-hydroxy-tetrahydrodipicolinate reductase</fullName>
        <shortName evidence="13">HTPA reductase</shortName>
        <ecNumber evidence="10 13">1.17.1.8</ecNumber>
    </recommendedName>
</protein>
<sequence length="267" mass="28505">MVKIGIAGVAGRMGRMLVQATQDAAGCELTSAHDYPGHAMIGQDAGEVAGVGKLGIKISGDGEFTFRDADVVIDFSILESTMAHLKLAAQHNTPIVIGTTGFTAEQRAEIDELAKSLPIVLAPNYAVGVNLLFKIAAEVAQVLDEDYDIEIVEAHHRHKVDAPSGTAVRLGETIADAVKRNLDEVAIYGREGQTGARDPQTIAFSTIRAGDIVGDHTAIFATDGERLELTHRASSRMTFAKGAVRAAKWVANRKPGLYDMRDILGFN</sequence>
<dbReference type="UniPathway" id="UPA00034">
    <property type="reaction ID" value="UER00018"/>
</dbReference>
<evidence type="ECO:0000256" key="6">
    <source>
        <dbReference type="ARBA" id="ARBA00023002"/>
    </source>
</evidence>
<comment type="caution">
    <text evidence="13">Was originally thought to be a dihydrodipicolinate reductase (DHDPR), catalyzing the conversion of dihydrodipicolinate to tetrahydrodipicolinate. However, it was shown in E.coli that the substrate of the enzymatic reaction is not dihydrodipicolinate (DHDP) but in fact (2S,4S)-4-hydroxy-2,3,4,5-tetrahydrodipicolinic acid (HTPA), the product released by the DapA-catalyzed reaction.</text>
</comment>
<evidence type="ECO:0000259" key="14">
    <source>
        <dbReference type="Pfam" id="PF01113"/>
    </source>
</evidence>
<dbReference type="GO" id="GO:0009089">
    <property type="term" value="P:lysine biosynthetic process via diaminopimelate"/>
    <property type="evidence" value="ECO:0007669"/>
    <property type="project" value="UniProtKB-UniRule"/>
</dbReference>
<dbReference type="InterPro" id="IPR023940">
    <property type="entry name" value="DHDPR_bac"/>
</dbReference>
<evidence type="ECO:0000256" key="7">
    <source>
        <dbReference type="ARBA" id="ARBA00023027"/>
    </source>
</evidence>
<evidence type="ECO:0000256" key="8">
    <source>
        <dbReference type="ARBA" id="ARBA00023154"/>
    </source>
</evidence>
<dbReference type="CDD" id="cd02274">
    <property type="entry name" value="DHDPR_N"/>
    <property type="match status" value="1"/>
</dbReference>
<organism evidence="16">
    <name type="scientific">Magnetococcus massalia (strain MO-1)</name>
    <dbReference type="NCBI Taxonomy" id="451514"/>
    <lineage>
        <taxon>Bacteria</taxon>
        <taxon>Pseudomonadati</taxon>
        <taxon>Pseudomonadota</taxon>
        <taxon>Magnetococcia</taxon>
        <taxon>Magnetococcales</taxon>
        <taxon>Magnetococcaceae</taxon>
        <taxon>Magnetococcus</taxon>
    </lineage>
</organism>
<dbReference type="HAMAP" id="MF_00102">
    <property type="entry name" value="DapB"/>
    <property type="match status" value="1"/>
</dbReference>
<feature type="binding site" evidence="13">
    <location>
        <begin position="122"/>
        <end position="125"/>
    </location>
    <ligand>
        <name>NAD(+)</name>
        <dbReference type="ChEBI" id="CHEBI:57540"/>
    </ligand>
</feature>
<comment type="function">
    <text evidence="13">Catalyzes the conversion of 4-hydroxy-tetrahydrodipicolinate (HTPA) to tetrahydrodipicolinate.</text>
</comment>
<dbReference type="GO" id="GO:0050661">
    <property type="term" value="F:NADP binding"/>
    <property type="evidence" value="ECO:0007669"/>
    <property type="project" value="UniProtKB-UniRule"/>
</dbReference>
<feature type="domain" description="Dihydrodipicolinate reductase N-terminal" evidence="14">
    <location>
        <begin position="2"/>
        <end position="125"/>
    </location>
</feature>
<keyword evidence="2 13" id="KW-0963">Cytoplasm</keyword>
<dbReference type="Pfam" id="PF01113">
    <property type="entry name" value="DapB_N"/>
    <property type="match status" value="1"/>
</dbReference>
<dbReference type="GO" id="GO:0016726">
    <property type="term" value="F:oxidoreductase activity, acting on CH or CH2 groups, NAD or NADP as acceptor"/>
    <property type="evidence" value="ECO:0007669"/>
    <property type="project" value="UniProtKB-UniRule"/>
</dbReference>
<keyword evidence="8 13" id="KW-0457">Lysine biosynthesis</keyword>
<evidence type="ECO:0000256" key="13">
    <source>
        <dbReference type="HAMAP-Rule" id="MF_00102"/>
    </source>
</evidence>
<keyword evidence="7 13" id="KW-0520">NAD</keyword>
<evidence type="ECO:0000256" key="3">
    <source>
        <dbReference type="ARBA" id="ARBA00022605"/>
    </source>
</evidence>
<evidence type="ECO:0000313" key="16">
    <source>
        <dbReference type="EMBL" id="CRH08156.1"/>
    </source>
</evidence>
<comment type="subcellular location">
    <subcellularLocation>
        <location evidence="13">Cytoplasm</location>
    </subcellularLocation>
</comment>
<dbReference type="Pfam" id="PF05173">
    <property type="entry name" value="DapB_C"/>
    <property type="match status" value="1"/>
</dbReference>
<evidence type="ECO:0000256" key="2">
    <source>
        <dbReference type="ARBA" id="ARBA00022490"/>
    </source>
</evidence>
<feature type="active site" description="Proton donor" evidence="13">
    <location>
        <position position="159"/>
    </location>
</feature>
<comment type="pathway">
    <text evidence="9 13">Amino-acid biosynthesis; L-lysine biosynthesis via DAP pathway; (S)-tetrahydrodipicolinate from L-aspartate: step 4/4.</text>
</comment>
<feature type="binding site" evidence="13">
    <location>
        <begin position="165"/>
        <end position="166"/>
    </location>
    <ligand>
        <name>(S)-2,3,4,5-tetrahydrodipicolinate</name>
        <dbReference type="ChEBI" id="CHEBI:16845"/>
    </ligand>
</feature>
<dbReference type="AlphaFoldDB" id="A0A1S7LQU6"/>
<reference evidence="16" key="1">
    <citation type="submission" date="2015-04" db="EMBL/GenBank/DDBJ databases">
        <authorList>
            <person name="Syromyatnikov M.Y."/>
            <person name="Popov V.N."/>
        </authorList>
    </citation>
    <scope>NUCLEOTIDE SEQUENCE</scope>
    <source>
        <strain evidence="16">MO-1</strain>
    </source>
</reference>
<feature type="binding site" evidence="13">
    <location>
        <begin position="98"/>
        <end position="100"/>
    </location>
    <ligand>
        <name>NAD(+)</name>
        <dbReference type="ChEBI" id="CHEBI:57540"/>
    </ligand>
</feature>
<feature type="active site" description="Proton donor/acceptor" evidence="13">
    <location>
        <position position="155"/>
    </location>
</feature>
<evidence type="ECO:0000256" key="9">
    <source>
        <dbReference type="ARBA" id="ARBA00037922"/>
    </source>
</evidence>
<dbReference type="PIRSF" id="PIRSF000161">
    <property type="entry name" value="DHPR"/>
    <property type="match status" value="1"/>
</dbReference>
<evidence type="ECO:0000256" key="1">
    <source>
        <dbReference type="ARBA" id="ARBA00006642"/>
    </source>
</evidence>
<dbReference type="Gene3D" id="3.40.50.720">
    <property type="entry name" value="NAD(P)-binding Rossmann-like Domain"/>
    <property type="match status" value="1"/>
</dbReference>
<keyword evidence="3 13" id="KW-0028">Amino-acid biosynthesis</keyword>
<comment type="caution">
    <text evidence="13">Lacks conserved residue(s) required for the propagation of feature annotation.</text>
</comment>
<dbReference type="Gene3D" id="3.30.360.10">
    <property type="entry name" value="Dihydrodipicolinate Reductase, domain 2"/>
    <property type="match status" value="1"/>
</dbReference>
<dbReference type="InterPro" id="IPR000846">
    <property type="entry name" value="DapB_N"/>
</dbReference>
<comment type="similarity">
    <text evidence="1 13">Belongs to the DapB family.</text>
</comment>
<comment type="catalytic activity">
    <reaction evidence="11 13">
        <text>(S)-2,3,4,5-tetrahydrodipicolinate + NADP(+) + H2O = (2S,4S)-4-hydroxy-2,3,4,5-tetrahydrodipicolinate + NADPH + H(+)</text>
        <dbReference type="Rhea" id="RHEA:35331"/>
        <dbReference type="ChEBI" id="CHEBI:15377"/>
        <dbReference type="ChEBI" id="CHEBI:15378"/>
        <dbReference type="ChEBI" id="CHEBI:16845"/>
        <dbReference type="ChEBI" id="CHEBI:57783"/>
        <dbReference type="ChEBI" id="CHEBI:58349"/>
        <dbReference type="ChEBI" id="CHEBI:67139"/>
        <dbReference type="EC" id="1.17.1.8"/>
    </reaction>
</comment>
<comment type="subunit">
    <text evidence="13">Homotetramer.</text>
</comment>
<dbReference type="GO" id="GO:0051287">
    <property type="term" value="F:NAD binding"/>
    <property type="evidence" value="ECO:0007669"/>
    <property type="project" value="UniProtKB-UniRule"/>
</dbReference>
<dbReference type="EMBL" id="LO017727">
    <property type="protein sequence ID" value="CRH08156.1"/>
    <property type="molecule type" value="Genomic_DNA"/>
</dbReference>
<feature type="domain" description="Dihydrodipicolinate reductase C-terminal" evidence="15">
    <location>
        <begin position="128"/>
        <end position="264"/>
    </location>
</feature>
<dbReference type="GO" id="GO:0019877">
    <property type="term" value="P:diaminopimelate biosynthetic process"/>
    <property type="evidence" value="ECO:0007669"/>
    <property type="project" value="UniProtKB-UniRule"/>
</dbReference>
<dbReference type="InterPro" id="IPR022664">
    <property type="entry name" value="DapB_N_CS"/>
</dbReference>
<evidence type="ECO:0000256" key="11">
    <source>
        <dbReference type="ARBA" id="ARBA00049080"/>
    </source>
</evidence>
<dbReference type="SUPFAM" id="SSF51735">
    <property type="entry name" value="NAD(P)-binding Rossmann-fold domains"/>
    <property type="match status" value="1"/>
</dbReference>
<name>A0A1S7LQU6_MAGMO</name>
<dbReference type="PROSITE" id="PS01298">
    <property type="entry name" value="DAPB"/>
    <property type="match status" value="1"/>
</dbReference>
<feature type="binding site" evidence="13">
    <location>
        <position position="156"/>
    </location>
    <ligand>
        <name>(S)-2,3,4,5-tetrahydrodipicolinate</name>
        <dbReference type="ChEBI" id="CHEBI:16845"/>
    </ligand>
</feature>
<feature type="binding site" evidence="13">
    <location>
        <begin position="8"/>
        <end position="13"/>
    </location>
    <ligand>
        <name>NAD(+)</name>
        <dbReference type="ChEBI" id="CHEBI:57540"/>
    </ligand>
</feature>
<evidence type="ECO:0000259" key="15">
    <source>
        <dbReference type="Pfam" id="PF05173"/>
    </source>
</evidence>
<keyword evidence="6 13" id="KW-0560">Oxidoreductase</keyword>
<evidence type="ECO:0000256" key="12">
    <source>
        <dbReference type="ARBA" id="ARBA00049396"/>
    </source>
</evidence>
<dbReference type="InterPro" id="IPR036291">
    <property type="entry name" value="NAD(P)-bd_dom_sf"/>
</dbReference>
<evidence type="ECO:0000256" key="10">
    <source>
        <dbReference type="ARBA" id="ARBA00038983"/>
    </source>
</evidence>
<keyword evidence="5 13" id="KW-0220">Diaminopimelate biosynthesis</keyword>
<gene>
    <name evidence="13 16" type="primary">dapB</name>
    <name evidence="16" type="ORF">MAGMO_4028</name>
</gene>